<feature type="transmembrane region" description="Helical" evidence="1">
    <location>
        <begin position="91"/>
        <end position="111"/>
    </location>
</feature>
<feature type="transmembrane region" description="Helical" evidence="1">
    <location>
        <begin position="31"/>
        <end position="48"/>
    </location>
</feature>
<keyword evidence="1" id="KW-0472">Membrane</keyword>
<keyword evidence="1" id="KW-0812">Transmembrane</keyword>
<protein>
    <submittedName>
        <fullName evidence="2">Uncharacterized protein</fullName>
    </submittedName>
</protein>
<dbReference type="Proteomes" id="UP000199474">
    <property type="component" value="Unassembled WGS sequence"/>
</dbReference>
<dbReference type="OrthoDB" id="2626715at2"/>
<evidence type="ECO:0000313" key="2">
    <source>
        <dbReference type="EMBL" id="SFD43841.1"/>
    </source>
</evidence>
<reference evidence="3" key="1">
    <citation type="submission" date="2016-10" db="EMBL/GenBank/DDBJ databases">
        <authorList>
            <person name="Varghese N."/>
            <person name="Submissions S."/>
        </authorList>
    </citation>
    <scope>NUCLEOTIDE SEQUENCE [LARGE SCALE GENOMIC DNA]</scope>
    <source>
        <strain evidence="3">DSM 22530</strain>
    </source>
</reference>
<dbReference type="AlphaFoldDB" id="A0A1I1SBH9"/>
<feature type="transmembrane region" description="Helical" evidence="1">
    <location>
        <begin position="6"/>
        <end position="24"/>
    </location>
</feature>
<keyword evidence="3" id="KW-1185">Reference proteome</keyword>
<gene>
    <name evidence="2" type="ORF">SAMN05216238_101339</name>
</gene>
<dbReference type="RefSeq" id="WP_090080375.1">
    <property type="nucleotide sequence ID" value="NZ_FOMR01000001.1"/>
</dbReference>
<keyword evidence="1" id="KW-1133">Transmembrane helix</keyword>
<feature type="transmembrane region" description="Helical" evidence="1">
    <location>
        <begin position="60"/>
        <end position="79"/>
    </location>
</feature>
<proteinExistence type="predicted"/>
<name>A0A1I1SBH9_9BACI</name>
<evidence type="ECO:0000313" key="3">
    <source>
        <dbReference type="Proteomes" id="UP000199474"/>
    </source>
</evidence>
<sequence>MAFAIFFFLAWFFISLFAVMQKRLSIVENTFVFLIILIISINFSWIVGDELKLIKQPEEPLPYIAYLLNRSIIIPVLILIQLKVFVRYDTFLWKTASILVAVLMLTDINYLLTALNVAEYTHWHSAFDAIYFLLLNLAALFAYRMINRASEKAVNST</sequence>
<evidence type="ECO:0000256" key="1">
    <source>
        <dbReference type="SAM" id="Phobius"/>
    </source>
</evidence>
<accession>A0A1I1SBH9</accession>
<feature type="transmembrane region" description="Helical" evidence="1">
    <location>
        <begin position="123"/>
        <end position="143"/>
    </location>
</feature>
<dbReference type="EMBL" id="FOMR01000001">
    <property type="protein sequence ID" value="SFD43841.1"/>
    <property type="molecule type" value="Genomic_DNA"/>
</dbReference>
<organism evidence="2 3">
    <name type="scientific">Lentibacillus persicus</name>
    <dbReference type="NCBI Taxonomy" id="640948"/>
    <lineage>
        <taxon>Bacteria</taxon>
        <taxon>Bacillati</taxon>
        <taxon>Bacillota</taxon>
        <taxon>Bacilli</taxon>
        <taxon>Bacillales</taxon>
        <taxon>Bacillaceae</taxon>
        <taxon>Lentibacillus</taxon>
    </lineage>
</organism>